<accession>A0A517XMP5</accession>
<reference evidence="3 4" key="1">
    <citation type="submission" date="2019-02" db="EMBL/GenBank/DDBJ databases">
        <title>Deep-cultivation of Planctomycetes and their phenomic and genomic characterization uncovers novel biology.</title>
        <authorList>
            <person name="Wiegand S."/>
            <person name="Jogler M."/>
            <person name="Boedeker C."/>
            <person name="Pinto D."/>
            <person name="Vollmers J."/>
            <person name="Rivas-Marin E."/>
            <person name="Kohn T."/>
            <person name="Peeters S.H."/>
            <person name="Heuer A."/>
            <person name="Rast P."/>
            <person name="Oberbeckmann S."/>
            <person name="Bunk B."/>
            <person name="Jeske O."/>
            <person name="Meyerdierks A."/>
            <person name="Storesund J.E."/>
            <person name="Kallscheuer N."/>
            <person name="Luecker S."/>
            <person name="Lage O.M."/>
            <person name="Pohl T."/>
            <person name="Merkel B.J."/>
            <person name="Hornburger P."/>
            <person name="Mueller R.-W."/>
            <person name="Bruemmer F."/>
            <person name="Labrenz M."/>
            <person name="Spormann A.M."/>
            <person name="Op den Camp H."/>
            <person name="Overmann J."/>
            <person name="Amann R."/>
            <person name="Jetten M.S.M."/>
            <person name="Mascher T."/>
            <person name="Medema M.H."/>
            <person name="Devos D.P."/>
            <person name="Kaster A.-K."/>
            <person name="Ovreas L."/>
            <person name="Rohde M."/>
            <person name="Galperin M.Y."/>
            <person name="Jogler C."/>
        </authorList>
    </citation>
    <scope>NUCLEOTIDE SEQUENCE [LARGE SCALE GENOMIC DNA]</scope>
    <source>
        <strain evidence="3 4">ETA_A1</strain>
    </source>
</reference>
<evidence type="ECO:0000313" key="4">
    <source>
        <dbReference type="Proteomes" id="UP000319576"/>
    </source>
</evidence>
<keyword evidence="4" id="KW-1185">Reference proteome</keyword>
<evidence type="ECO:0000256" key="2">
    <source>
        <dbReference type="SAM" id="SignalP"/>
    </source>
</evidence>
<feature type="transmembrane region" description="Helical" evidence="1">
    <location>
        <begin position="165"/>
        <end position="186"/>
    </location>
</feature>
<dbReference type="KEGG" id="uli:ETAA1_06700"/>
<keyword evidence="1" id="KW-1133">Transmembrane helix</keyword>
<evidence type="ECO:0008006" key="5">
    <source>
        <dbReference type="Google" id="ProtNLM"/>
    </source>
</evidence>
<dbReference type="EMBL" id="CP036273">
    <property type="protein sequence ID" value="QDU18774.1"/>
    <property type="molecule type" value="Genomic_DNA"/>
</dbReference>
<evidence type="ECO:0000313" key="3">
    <source>
        <dbReference type="EMBL" id="QDU18774.1"/>
    </source>
</evidence>
<dbReference type="Proteomes" id="UP000319576">
    <property type="component" value="Chromosome"/>
</dbReference>
<proteinExistence type="predicted"/>
<feature type="chain" id="PRO_5022170128" description="Protein BatD" evidence="2">
    <location>
        <begin position="24"/>
        <end position="300"/>
    </location>
</feature>
<keyword evidence="1" id="KW-0812">Transmembrane</keyword>
<keyword evidence="1" id="KW-0472">Membrane</keyword>
<evidence type="ECO:0000256" key="1">
    <source>
        <dbReference type="SAM" id="Phobius"/>
    </source>
</evidence>
<protein>
    <recommendedName>
        <fullName evidence="5">Protein BatD</fullName>
    </recommendedName>
</protein>
<dbReference type="AlphaFoldDB" id="A0A517XMP5"/>
<keyword evidence="2" id="KW-0732">Signal</keyword>
<name>A0A517XMP5_9BACT</name>
<feature type="signal peptide" evidence="2">
    <location>
        <begin position="1"/>
        <end position="23"/>
    </location>
</feature>
<dbReference type="RefSeq" id="WP_145234284.1">
    <property type="nucleotide sequence ID" value="NZ_CP036273.1"/>
</dbReference>
<organism evidence="3 4">
    <name type="scientific">Urbifossiella limnaea</name>
    <dbReference type="NCBI Taxonomy" id="2528023"/>
    <lineage>
        <taxon>Bacteria</taxon>
        <taxon>Pseudomonadati</taxon>
        <taxon>Planctomycetota</taxon>
        <taxon>Planctomycetia</taxon>
        <taxon>Gemmatales</taxon>
        <taxon>Gemmataceae</taxon>
        <taxon>Urbifossiella</taxon>
    </lineage>
</organism>
<gene>
    <name evidence="3" type="ORF">ETAA1_06700</name>
</gene>
<sequence precursor="true">MPRPAGLPLLLLPLLLAAQPAGVVPQAAVAPDALWLADTARLTVTVEGPAPLRVELPEKADELLDDASRRVWKIDQPGPPAVTPLDGGRERWSRTYRLSPFVPGDSVPVGFDPVKVRAGGAAFDTTFPTVAVVVKASGTPPTLEGVEVRGIEDLPPVTPPPPGPVGWVLAGVLGAVFAAGIVAGLVRKWRAKPPAPPPVVRAWAELDRAAAAPPGPAAERVAAALREYAARRFGVPALHLTTAELAAAPWPEHFPADVVAALADILAACDRAKFAAEAPAADLIGPARSWVTAAEAQVRP</sequence>
<dbReference type="OrthoDB" id="9807384at2"/>